<comment type="caution">
    <text evidence="1">The sequence shown here is derived from an EMBL/GenBank/DDBJ whole genome shotgun (WGS) entry which is preliminary data.</text>
</comment>
<dbReference type="AlphaFoldDB" id="A0AAX3GY81"/>
<protein>
    <submittedName>
        <fullName evidence="1">AraC family transcriptional regulator</fullName>
    </submittedName>
</protein>
<gene>
    <name evidence="1" type="ORF">SAMEA1710456_01251</name>
</gene>
<evidence type="ECO:0000313" key="1">
    <source>
        <dbReference type="EMBL" id="VFD53776.1"/>
    </source>
</evidence>
<sequence>MAIYLEMPKLIHEFPFRSLSNEGEVLTTPHWHKEIEILLITEGVVNLFIWK</sequence>
<proteinExistence type="predicted"/>
<dbReference type="Proteomes" id="UP000346772">
    <property type="component" value="Unassembled WGS sequence"/>
</dbReference>
<dbReference type="EMBL" id="CAADAT010000005">
    <property type="protein sequence ID" value="VFD53776.1"/>
    <property type="molecule type" value="Genomic_DNA"/>
</dbReference>
<accession>A0AAX3GY81</accession>
<name>A0AAX3GY81_CLODI</name>
<dbReference type="RefSeq" id="WP_003422361.1">
    <property type="nucleotide sequence ID" value="NZ_BEHB01000006.1"/>
</dbReference>
<organism evidence="1 2">
    <name type="scientific">Clostridioides difficile</name>
    <name type="common">Peptoclostridium difficile</name>
    <dbReference type="NCBI Taxonomy" id="1496"/>
    <lineage>
        <taxon>Bacteria</taxon>
        <taxon>Bacillati</taxon>
        <taxon>Bacillota</taxon>
        <taxon>Clostridia</taxon>
        <taxon>Peptostreptococcales</taxon>
        <taxon>Peptostreptococcaceae</taxon>
        <taxon>Clostridioides</taxon>
    </lineage>
</organism>
<reference evidence="1 2" key="1">
    <citation type="submission" date="2019-02" db="EMBL/GenBank/DDBJ databases">
        <authorList>
            <consortium name="Pathogen Informatics"/>
        </authorList>
    </citation>
    <scope>NUCLEOTIDE SEQUENCE [LARGE SCALE GENOMIC DNA]</scope>
    <source>
        <strain evidence="1 2">078GUE027</strain>
    </source>
</reference>
<evidence type="ECO:0000313" key="2">
    <source>
        <dbReference type="Proteomes" id="UP000346772"/>
    </source>
</evidence>